<keyword evidence="13" id="KW-1185">Reference proteome</keyword>
<dbReference type="SUPFAM" id="SSF48264">
    <property type="entry name" value="Cytochrome P450"/>
    <property type="match status" value="1"/>
</dbReference>
<dbReference type="Proteomes" id="UP000504618">
    <property type="component" value="Unplaced"/>
</dbReference>
<dbReference type="InterPro" id="IPR050476">
    <property type="entry name" value="Insect_CytP450_Detox"/>
</dbReference>
<dbReference type="InterPro" id="IPR001128">
    <property type="entry name" value="Cyt_P450"/>
</dbReference>
<feature type="non-terminal residue" evidence="14">
    <location>
        <position position="255"/>
    </location>
</feature>
<keyword evidence="7" id="KW-0256">Endoplasmic reticulum</keyword>
<comment type="cofactor">
    <cofactor evidence="1">
        <name>heme</name>
        <dbReference type="ChEBI" id="CHEBI:30413"/>
    </cofactor>
</comment>
<keyword evidence="10" id="KW-0408">Iron</keyword>
<keyword evidence="9" id="KW-0560">Oxidoreductase</keyword>
<dbReference type="RefSeq" id="XP_024868372.1">
    <property type="nucleotide sequence ID" value="XM_025012604.1"/>
</dbReference>
<gene>
    <name evidence="14" type="primary">LOC112452408</name>
</gene>
<proteinExistence type="inferred from homology"/>
<evidence type="ECO:0000256" key="11">
    <source>
        <dbReference type="ARBA" id="ARBA00023033"/>
    </source>
</evidence>
<evidence type="ECO:0000313" key="13">
    <source>
        <dbReference type="Proteomes" id="UP000504618"/>
    </source>
</evidence>
<keyword evidence="8" id="KW-0492">Microsome</keyword>
<dbReference type="GeneID" id="112452408"/>
<dbReference type="GO" id="GO:0005506">
    <property type="term" value="F:iron ion binding"/>
    <property type="evidence" value="ECO:0007669"/>
    <property type="project" value="InterPro"/>
</dbReference>
<dbReference type="InterPro" id="IPR002401">
    <property type="entry name" value="Cyt_P450_E_grp-I"/>
</dbReference>
<reference evidence="14" key="1">
    <citation type="submission" date="2025-08" db="UniProtKB">
        <authorList>
            <consortium name="RefSeq"/>
        </authorList>
    </citation>
    <scope>IDENTIFICATION</scope>
    <source>
        <tissue evidence="14">Whole body</tissue>
    </source>
</reference>
<evidence type="ECO:0000256" key="4">
    <source>
        <dbReference type="ARBA" id="ARBA00010617"/>
    </source>
</evidence>
<dbReference type="PANTHER" id="PTHR24292">
    <property type="entry name" value="CYTOCHROME P450"/>
    <property type="match status" value="1"/>
</dbReference>
<dbReference type="PANTHER" id="PTHR24292:SF45">
    <property type="entry name" value="CYTOCHROME P450 6G1-RELATED"/>
    <property type="match status" value="1"/>
</dbReference>
<comment type="subcellular location">
    <subcellularLocation>
        <location evidence="3">Endoplasmic reticulum membrane</location>
        <topology evidence="3">Peripheral membrane protein</topology>
    </subcellularLocation>
    <subcellularLocation>
        <location evidence="2">Microsome membrane</location>
        <topology evidence="2">Peripheral membrane protein</topology>
    </subcellularLocation>
</comment>
<protein>
    <submittedName>
        <fullName evidence="14">Cytochrome P450 6k1-like</fullName>
    </submittedName>
</protein>
<dbReference type="GO" id="GO:0005789">
    <property type="term" value="C:endoplasmic reticulum membrane"/>
    <property type="evidence" value="ECO:0007669"/>
    <property type="project" value="UniProtKB-SubCell"/>
</dbReference>
<dbReference type="GO" id="GO:0016705">
    <property type="term" value="F:oxidoreductase activity, acting on paired donors, with incorporation or reduction of molecular oxygen"/>
    <property type="evidence" value="ECO:0007669"/>
    <property type="project" value="InterPro"/>
</dbReference>
<comment type="similarity">
    <text evidence="4">Belongs to the cytochrome P450 family.</text>
</comment>
<evidence type="ECO:0000256" key="10">
    <source>
        <dbReference type="ARBA" id="ARBA00023004"/>
    </source>
</evidence>
<name>A0A6J1PFQ1_9HYME</name>
<keyword evidence="6" id="KW-0479">Metal-binding</keyword>
<evidence type="ECO:0000256" key="5">
    <source>
        <dbReference type="ARBA" id="ARBA00022617"/>
    </source>
</evidence>
<dbReference type="GO" id="GO:0020037">
    <property type="term" value="F:heme binding"/>
    <property type="evidence" value="ECO:0007669"/>
    <property type="project" value="InterPro"/>
</dbReference>
<dbReference type="PRINTS" id="PR00463">
    <property type="entry name" value="EP450I"/>
</dbReference>
<evidence type="ECO:0000256" key="2">
    <source>
        <dbReference type="ARBA" id="ARBA00004174"/>
    </source>
</evidence>
<organism evidence="13 14">
    <name type="scientific">Temnothorax curvispinosus</name>
    <dbReference type="NCBI Taxonomy" id="300111"/>
    <lineage>
        <taxon>Eukaryota</taxon>
        <taxon>Metazoa</taxon>
        <taxon>Ecdysozoa</taxon>
        <taxon>Arthropoda</taxon>
        <taxon>Hexapoda</taxon>
        <taxon>Insecta</taxon>
        <taxon>Pterygota</taxon>
        <taxon>Neoptera</taxon>
        <taxon>Endopterygota</taxon>
        <taxon>Hymenoptera</taxon>
        <taxon>Apocrita</taxon>
        <taxon>Aculeata</taxon>
        <taxon>Formicoidea</taxon>
        <taxon>Formicidae</taxon>
        <taxon>Myrmicinae</taxon>
        <taxon>Temnothorax</taxon>
    </lineage>
</organism>
<dbReference type="AlphaFoldDB" id="A0A6J1PFQ1"/>
<dbReference type="Pfam" id="PF00067">
    <property type="entry name" value="p450"/>
    <property type="match status" value="1"/>
</dbReference>
<keyword evidence="11" id="KW-0503">Monooxygenase</keyword>
<dbReference type="GO" id="GO:0004497">
    <property type="term" value="F:monooxygenase activity"/>
    <property type="evidence" value="ECO:0007669"/>
    <property type="project" value="UniProtKB-KW"/>
</dbReference>
<evidence type="ECO:0000256" key="3">
    <source>
        <dbReference type="ARBA" id="ARBA00004406"/>
    </source>
</evidence>
<evidence type="ECO:0000256" key="1">
    <source>
        <dbReference type="ARBA" id="ARBA00001971"/>
    </source>
</evidence>
<dbReference type="Gene3D" id="1.10.630.10">
    <property type="entry name" value="Cytochrome P450"/>
    <property type="match status" value="1"/>
</dbReference>
<evidence type="ECO:0000256" key="7">
    <source>
        <dbReference type="ARBA" id="ARBA00022824"/>
    </source>
</evidence>
<dbReference type="OrthoDB" id="2789670at2759"/>
<accession>A0A6J1PFQ1</accession>
<keyword evidence="12" id="KW-0472">Membrane</keyword>
<dbReference type="InterPro" id="IPR036396">
    <property type="entry name" value="Cyt_P450_sf"/>
</dbReference>
<keyword evidence="5" id="KW-0349">Heme</keyword>
<sequence>MANLKSFGKETTIFLRKIFSETITRRMESGEKRFDLIDILIEIKKNSSDEEIEGFKFDGDDLMAQAANFFSGGFDSSTIPIAFTLYEFALQLEIQSTLRKEILEALNDSDGEVTYNMIMSLSYLDMVMSETLRKYPSLGFLNRMAKRNYKVKKHNLIIEKDTPVYMSVLGLHYDPKYFPNPDIFNPERFNEKNKYIIPQDVYSPFERSQPKGFGLLHTKLALLKILSKYEVTPCKKTSIPVEIDPRGAMTVPLNG</sequence>
<evidence type="ECO:0000313" key="14">
    <source>
        <dbReference type="RefSeq" id="XP_024868372.1"/>
    </source>
</evidence>
<evidence type="ECO:0000256" key="12">
    <source>
        <dbReference type="ARBA" id="ARBA00023136"/>
    </source>
</evidence>
<evidence type="ECO:0000256" key="8">
    <source>
        <dbReference type="ARBA" id="ARBA00022848"/>
    </source>
</evidence>
<evidence type="ECO:0000256" key="9">
    <source>
        <dbReference type="ARBA" id="ARBA00023002"/>
    </source>
</evidence>
<evidence type="ECO:0000256" key="6">
    <source>
        <dbReference type="ARBA" id="ARBA00022723"/>
    </source>
</evidence>